<reference evidence="3 4" key="1">
    <citation type="submission" date="2014-01" db="EMBL/GenBank/DDBJ databases">
        <title>Sulfitobacter donghicola JCM 14565 Genome Sequencing.</title>
        <authorList>
            <person name="Lai Q."/>
            <person name="Hong Z."/>
        </authorList>
    </citation>
    <scope>NUCLEOTIDE SEQUENCE [LARGE SCALE GENOMIC DNA]</scope>
    <source>
        <strain evidence="3 4">JCM 14565</strain>
    </source>
</reference>
<accession>A0A073ITN5</accession>
<sequence>MIKTILCSAALIGTACTALADDPVGIPATAELIDGWQQPDGTRVSAVQITLADGWKTYWRAPGDAGIPPDFNWNGSRNLAGVSISWPTPKVFEQNGMRSVGYSNQVTLPITIAAKQANKPIKINLKMAIGVCKDICVPYTMSLKGTLGNTDGVPVPVIAAALAETPYSAAEAGAAGVSCTLSPSEDGMNITARLKLPSTGSNEHVVIEAGRPDVWVSEADTNRSGNTLVAKAEMIPNGSGPLALDRSAIRFTVMGSSHAVDLQGCSAG</sequence>
<feature type="domain" description="Thiol:disulfide interchange protein DsbD N-terminal" evidence="2">
    <location>
        <begin position="39"/>
        <end position="140"/>
    </location>
</feature>
<organism evidence="3 4">
    <name type="scientific">Sulfitobacter donghicola DSW-25 = KCTC 12864 = JCM 14565</name>
    <dbReference type="NCBI Taxonomy" id="1300350"/>
    <lineage>
        <taxon>Bacteria</taxon>
        <taxon>Pseudomonadati</taxon>
        <taxon>Pseudomonadota</taxon>
        <taxon>Alphaproteobacteria</taxon>
        <taxon>Rhodobacterales</taxon>
        <taxon>Roseobacteraceae</taxon>
        <taxon>Sulfitobacter</taxon>
    </lineage>
</organism>
<dbReference type="EMBL" id="JAMC01000005">
    <property type="protein sequence ID" value="KEJ88767.1"/>
    <property type="molecule type" value="Genomic_DNA"/>
</dbReference>
<comment type="caution">
    <text evidence="3">The sequence shown here is derived from an EMBL/GenBank/DDBJ whole genome shotgun (WGS) entry which is preliminary data.</text>
</comment>
<dbReference type="RefSeq" id="WP_025059649.1">
    <property type="nucleotide sequence ID" value="NZ_JAMC01000005.1"/>
</dbReference>
<name>A0A073ITN5_9RHOB</name>
<dbReference type="eggNOG" id="COG4233">
    <property type="taxonomic scope" value="Bacteria"/>
</dbReference>
<dbReference type="OrthoDB" id="9811036at2"/>
<dbReference type="AlphaFoldDB" id="A0A073ITN5"/>
<feature type="signal peptide" evidence="1">
    <location>
        <begin position="1"/>
        <end position="20"/>
    </location>
</feature>
<evidence type="ECO:0000313" key="4">
    <source>
        <dbReference type="Proteomes" id="UP000027734"/>
    </source>
</evidence>
<proteinExistence type="predicted"/>
<dbReference type="STRING" id="1300350.Z948_2287"/>
<protein>
    <recommendedName>
        <fullName evidence="2">Thiol:disulfide interchange protein DsbD N-terminal domain-containing protein</fullName>
    </recommendedName>
</protein>
<evidence type="ECO:0000259" key="2">
    <source>
        <dbReference type="Pfam" id="PF11412"/>
    </source>
</evidence>
<evidence type="ECO:0000256" key="1">
    <source>
        <dbReference type="SAM" id="SignalP"/>
    </source>
</evidence>
<gene>
    <name evidence="3" type="ORF">DSW25_14055</name>
</gene>
<evidence type="ECO:0000313" key="3">
    <source>
        <dbReference type="EMBL" id="KEJ88767.1"/>
    </source>
</evidence>
<feature type="chain" id="PRO_5001690003" description="Thiol:disulfide interchange protein DsbD N-terminal domain-containing protein" evidence="1">
    <location>
        <begin position="21"/>
        <end position="268"/>
    </location>
</feature>
<dbReference type="PROSITE" id="PS51257">
    <property type="entry name" value="PROKAR_LIPOPROTEIN"/>
    <property type="match status" value="1"/>
</dbReference>
<dbReference type="Proteomes" id="UP000027734">
    <property type="component" value="Unassembled WGS sequence"/>
</dbReference>
<dbReference type="InterPro" id="IPR028250">
    <property type="entry name" value="DsbDN"/>
</dbReference>
<dbReference type="Pfam" id="PF11412">
    <property type="entry name" value="DsbD_N"/>
    <property type="match status" value="1"/>
</dbReference>
<keyword evidence="4" id="KW-1185">Reference proteome</keyword>
<keyword evidence="1" id="KW-0732">Signal</keyword>